<evidence type="ECO:0000259" key="7">
    <source>
        <dbReference type="Pfam" id="PF04082"/>
    </source>
</evidence>
<keyword evidence="6" id="KW-0539">Nucleus</keyword>
<evidence type="ECO:0000256" key="2">
    <source>
        <dbReference type="ARBA" id="ARBA00022723"/>
    </source>
</evidence>
<evidence type="ECO:0000256" key="6">
    <source>
        <dbReference type="ARBA" id="ARBA00023242"/>
    </source>
</evidence>
<dbReference type="STRING" id="36646.A0A1V6UNN6"/>
<dbReference type="PANTHER" id="PTHR40626:SF1">
    <property type="entry name" value="TRANSCRIPTION FACTOR WITH C2H2 AND ZN(2)-CYS(6) DNA BINDING DOMAIN (EUROFUNG)"/>
    <property type="match status" value="1"/>
</dbReference>
<dbReference type="GO" id="GO:0000785">
    <property type="term" value="C:chromatin"/>
    <property type="evidence" value="ECO:0007669"/>
    <property type="project" value="TreeGrafter"/>
</dbReference>
<dbReference type="GO" id="GO:0006351">
    <property type="term" value="P:DNA-templated transcription"/>
    <property type="evidence" value="ECO:0007669"/>
    <property type="project" value="InterPro"/>
</dbReference>
<dbReference type="InterPro" id="IPR051059">
    <property type="entry name" value="VerF-like"/>
</dbReference>
<organism evidence="8 9">
    <name type="scientific">Penicillium coprophilum</name>
    <dbReference type="NCBI Taxonomy" id="36646"/>
    <lineage>
        <taxon>Eukaryota</taxon>
        <taxon>Fungi</taxon>
        <taxon>Dikarya</taxon>
        <taxon>Ascomycota</taxon>
        <taxon>Pezizomycotina</taxon>
        <taxon>Eurotiomycetes</taxon>
        <taxon>Eurotiomycetidae</taxon>
        <taxon>Eurotiales</taxon>
        <taxon>Aspergillaceae</taxon>
        <taxon>Penicillium</taxon>
    </lineage>
</organism>
<dbReference type="AlphaFoldDB" id="A0A1V6UNN6"/>
<keyword evidence="4" id="KW-0863">Zinc-finger</keyword>
<dbReference type="Proteomes" id="UP000191500">
    <property type="component" value="Unassembled WGS sequence"/>
</dbReference>
<keyword evidence="3" id="KW-0677">Repeat</keyword>
<keyword evidence="5" id="KW-0862">Zinc</keyword>
<comment type="caution">
    <text evidence="8">The sequence shown here is derived from an EMBL/GenBank/DDBJ whole genome shotgun (WGS) entry which is preliminary data.</text>
</comment>
<accession>A0A1V6UNN6</accession>
<dbReference type="GO" id="GO:0008270">
    <property type="term" value="F:zinc ion binding"/>
    <property type="evidence" value="ECO:0007669"/>
    <property type="project" value="UniProtKB-KW"/>
</dbReference>
<dbReference type="GO" id="GO:0005634">
    <property type="term" value="C:nucleus"/>
    <property type="evidence" value="ECO:0007669"/>
    <property type="project" value="UniProtKB-SubCell"/>
</dbReference>
<feature type="domain" description="Xylanolytic transcriptional activator regulatory" evidence="7">
    <location>
        <begin position="149"/>
        <end position="373"/>
    </location>
</feature>
<protein>
    <recommendedName>
        <fullName evidence="7">Xylanolytic transcriptional activator regulatory domain-containing protein</fullName>
    </recommendedName>
</protein>
<evidence type="ECO:0000256" key="4">
    <source>
        <dbReference type="ARBA" id="ARBA00022771"/>
    </source>
</evidence>
<dbReference type="Pfam" id="PF04082">
    <property type="entry name" value="Fungal_trans"/>
    <property type="match status" value="1"/>
</dbReference>
<proteinExistence type="predicted"/>
<dbReference type="InterPro" id="IPR007219">
    <property type="entry name" value="XnlR_reg_dom"/>
</dbReference>
<dbReference type="CDD" id="cd12148">
    <property type="entry name" value="fungal_TF_MHR"/>
    <property type="match status" value="1"/>
</dbReference>
<keyword evidence="9" id="KW-1185">Reference proteome</keyword>
<reference evidence="9" key="1">
    <citation type="journal article" date="2017" name="Nat. Microbiol.">
        <title>Global analysis of biosynthetic gene clusters reveals vast potential of secondary metabolite production in Penicillium species.</title>
        <authorList>
            <person name="Nielsen J.C."/>
            <person name="Grijseels S."/>
            <person name="Prigent S."/>
            <person name="Ji B."/>
            <person name="Dainat J."/>
            <person name="Nielsen K.F."/>
            <person name="Frisvad J.C."/>
            <person name="Workman M."/>
            <person name="Nielsen J."/>
        </authorList>
    </citation>
    <scope>NUCLEOTIDE SEQUENCE [LARGE SCALE GENOMIC DNA]</scope>
    <source>
        <strain evidence="9">IBT 31321</strain>
    </source>
</reference>
<evidence type="ECO:0000256" key="1">
    <source>
        <dbReference type="ARBA" id="ARBA00004123"/>
    </source>
</evidence>
<comment type="subcellular location">
    <subcellularLocation>
        <location evidence="1">Nucleus</location>
    </subcellularLocation>
</comment>
<evidence type="ECO:0000256" key="5">
    <source>
        <dbReference type="ARBA" id="ARBA00022833"/>
    </source>
</evidence>
<evidence type="ECO:0000256" key="3">
    <source>
        <dbReference type="ARBA" id="ARBA00022737"/>
    </source>
</evidence>
<dbReference type="GO" id="GO:0000978">
    <property type="term" value="F:RNA polymerase II cis-regulatory region sequence-specific DNA binding"/>
    <property type="evidence" value="ECO:0007669"/>
    <property type="project" value="InterPro"/>
</dbReference>
<keyword evidence="2" id="KW-0479">Metal-binding</keyword>
<dbReference type="GO" id="GO:0000981">
    <property type="term" value="F:DNA-binding transcription factor activity, RNA polymerase II-specific"/>
    <property type="evidence" value="ECO:0007669"/>
    <property type="project" value="InterPro"/>
</dbReference>
<gene>
    <name evidence="8" type="ORF">PENCOP_c006G02545</name>
</gene>
<name>A0A1V6UNN6_9EURO</name>
<sequence length="498" mass="55773">MTTSRFGFRDSGSFSFLQHFANPSFQEDRLAIGETAKCSVRRNLETLNSHIEDALVPTDPISVFDVDFQLTSFPSQVPSTLPSFAEDHSLQLPPDTLFPSKLSKQLSEIMTELVETSKSMGLGSTGMLGPLDFIELSTLLGVSNISASISAFFHSLHWHLPVVHFPTFDPGDITNPLLLSIFLSGATYTIPLDGGALPFGIFDVAEEYIFRKITDLSILASPKDPSHLLSTVQLIQSALIIEMLQFGQDNVQTRRRIRLVRHPCLVSTIRSLGIFQLKRRTAPTVCDERTWMHLVAEEVCIRIACWVFLADGFLTVCFKNHPSISVFEMDCHFPWSAGLWEAESASSFSRIAMSHSTDLPLPPLKDVMTQLLETPLGDDPIPWSLSVSVEHLLILIYAINSLAFQARSGLLRYLSLDKIRCASGNWRRIWDSVIGLLDKDQLLHLGYPKHAQELWWLLNATLDATGRSDVNLRYMDNTATDDLGNLNEFIQWCHQSPP</sequence>
<evidence type="ECO:0000313" key="9">
    <source>
        <dbReference type="Proteomes" id="UP000191500"/>
    </source>
</evidence>
<evidence type="ECO:0000313" key="8">
    <source>
        <dbReference type="EMBL" id="OQE39839.1"/>
    </source>
</evidence>
<dbReference type="EMBL" id="MDDG01000006">
    <property type="protein sequence ID" value="OQE39839.1"/>
    <property type="molecule type" value="Genomic_DNA"/>
</dbReference>
<dbReference type="PANTHER" id="PTHR40626">
    <property type="entry name" value="MIP31509P"/>
    <property type="match status" value="1"/>
</dbReference>